<dbReference type="GO" id="GO:0051539">
    <property type="term" value="F:4 iron, 4 sulfur cluster binding"/>
    <property type="evidence" value="ECO:0007669"/>
    <property type="project" value="UniProtKB-KW"/>
</dbReference>
<evidence type="ECO:0000256" key="2">
    <source>
        <dbReference type="ARBA" id="ARBA00001966"/>
    </source>
</evidence>
<dbReference type="InterPro" id="IPR011257">
    <property type="entry name" value="DNA_glycosylase"/>
</dbReference>
<dbReference type="GO" id="GO:0032357">
    <property type="term" value="F:oxidized purine DNA binding"/>
    <property type="evidence" value="ECO:0007669"/>
    <property type="project" value="TreeGrafter"/>
</dbReference>
<keyword evidence="9" id="KW-0378">Hydrolase</keyword>
<dbReference type="GO" id="GO:0006284">
    <property type="term" value="P:base-excision repair"/>
    <property type="evidence" value="ECO:0007669"/>
    <property type="project" value="InterPro"/>
</dbReference>
<dbReference type="GO" id="GO:0035485">
    <property type="term" value="F:adenine/guanine mispair binding"/>
    <property type="evidence" value="ECO:0007669"/>
    <property type="project" value="TreeGrafter"/>
</dbReference>
<dbReference type="Pfam" id="PF10576">
    <property type="entry name" value="EndIII_4Fe-2S"/>
    <property type="match status" value="1"/>
</dbReference>
<evidence type="ECO:0000256" key="12">
    <source>
        <dbReference type="ARBA" id="ARBA00023204"/>
    </source>
</evidence>
<keyword evidence="13" id="KW-0326">Glycosidase</keyword>
<dbReference type="AlphaFoldDB" id="A0A2T5G5A9"/>
<dbReference type="SMART" id="SM00478">
    <property type="entry name" value="ENDO3c"/>
    <property type="match status" value="1"/>
</dbReference>
<dbReference type="Gene3D" id="1.10.1670.10">
    <property type="entry name" value="Helix-hairpin-Helix base-excision DNA repair enzymes (C-terminal)"/>
    <property type="match status" value="1"/>
</dbReference>
<evidence type="ECO:0000256" key="9">
    <source>
        <dbReference type="ARBA" id="ARBA00022801"/>
    </source>
</evidence>
<feature type="domain" description="HhH-GPD" evidence="14">
    <location>
        <begin position="43"/>
        <end position="192"/>
    </location>
</feature>
<comment type="catalytic activity">
    <reaction evidence="1">
        <text>Hydrolyzes free adenine bases from 7,8-dihydro-8-oxoguanine:adenine mismatched double-stranded DNA, leaving an apurinic site.</text>
        <dbReference type="EC" id="3.2.2.31"/>
    </reaction>
</comment>
<dbReference type="PANTHER" id="PTHR42944:SF1">
    <property type="entry name" value="ADENINE DNA GLYCOSYLASE"/>
    <property type="match status" value="1"/>
</dbReference>
<dbReference type="InterPro" id="IPR000445">
    <property type="entry name" value="HhH_motif"/>
</dbReference>
<name>A0A2T5G5A9_HYDSH</name>
<comment type="caution">
    <text evidence="15">The sequence shown here is derived from an EMBL/GenBank/DDBJ whole genome shotgun (WGS) entry which is preliminary data.</text>
</comment>
<dbReference type="PROSITE" id="PS00764">
    <property type="entry name" value="ENDONUCLEASE_III_1"/>
    <property type="match status" value="1"/>
</dbReference>
<evidence type="ECO:0000256" key="5">
    <source>
        <dbReference type="ARBA" id="ARBA00022023"/>
    </source>
</evidence>
<evidence type="ECO:0000256" key="11">
    <source>
        <dbReference type="ARBA" id="ARBA00023014"/>
    </source>
</evidence>
<dbReference type="InterPro" id="IPR023170">
    <property type="entry name" value="HhH_base_excis_C"/>
</dbReference>
<keyword evidence="7" id="KW-0479">Metal-binding</keyword>
<dbReference type="InterPro" id="IPR003651">
    <property type="entry name" value="Endonuclease3_FeS-loop_motif"/>
</dbReference>
<dbReference type="GO" id="GO:0046872">
    <property type="term" value="F:metal ion binding"/>
    <property type="evidence" value="ECO:0007669"/>
    <property type="project" value="UniProtKB-KW"/>
</dbReference>
<evidence type="ECO:0000256" key="4">
    <source>
        <dbReference type="ARBA" id="ARBA00012045"/>
    </source>
</evidence>
<evidence type="ECO:0000256" key="1">
    <source>
        <dbReference type="ARBA" id="ARBA00000843"/>
    </source>
</evidence>
<evidence type="ECO:0000313" key="15">
    <source>
        <dbReference type="EMBL" id="PTQ51377.1"/>
    </source>
</evidence>
<dbReference type="PANTHER" id="PTHR42944">
    <property type="entry name" value="ADENINE DNA GLYCOSYLASE"/>
    <property type="match status" value="1"/>
</dbReference>
<dbReference type="EMBL" id="PEBV01000045">
    <property type="protein sequence ID" value="PTQ51377.1"/>
    <property type="molecule type" value="Genomic_DNA"/>
</dbReference>
<keyword evidence="8" id="KW-0227">DNA damage</keyword>
<evidence type="ECO:0000256" key="10">
    <source>
        <dbReference type="ARBA" id="ARBA00023004"/>
    </source>
</evidence>
<evidence type="ECO:0000313" key="16">
    <source>
        <dbReference type="Proteomes" id="UP000244180"/>
    </source>
</evidence>
<evidence type="ECO:0000256" key="7">
    <source>
        <dbReference type="ARBA" id="ARBA00022723"/>
    </source>
</evidence>
<dbReference type="GO" id="GO:0000701">
    <property type="term" value="F:purine-specific mismatch base pair DNA N-glycosylase activity"/>
    <property type="evidence" value="ECO:0007669"/>
    <property type="project" value="UniProtKB-EC"/>
</dbReference>
<comment type="similarity">
    <text evidence="3">Belongs to the Nth/MutY family.</text>
</comment>
<evidence type="ECO:0000256" key="6">
    <source>
        <dbReference type="ARBA" id="ARBA00022485"/>
    </source>
</evidence>
<proteinExistence type="inferred from homology"/>
<reference evidence="15 16" key="1">
    <citation type="submission" date="2017-08" db="EMBL/GenBank/DDBJ databases">
        <title>Burning lignite coal seam in the remote Altai Mountains harbors a hydrogen-driven thermophilic microbial community.</title>
        <authorList>
            <person name="Kadnikov V.V."/>
            <person name="Mardanov A.V."/>
            <person name="Ivasenko D."/>
            <person name="Beletsky A.V."/>
            <person name="Karnachuk O.V."/>
            <person name="Ravin N.V."/>
        </authorList>
    </citation>
    <scope>NUCLEOTIDE SEQUENCE [LARGE SCALE GENOMIC DNA]</scope>
    <source>
        <strain evidence="15">AL33</strain>
    </source>
</reference>
<dbReference type="GO" id="GO:0034039">
    <property type="term" value="F:8-oxo-7,8-dihydroguanine DNA N-glycosylase activity"/>
    <property type="evidence" value="ECO:0007669"/>
    <property type="project" value="TreeGrafter"/>
</dbReference>
<dbReference type="InterPro" id="IPR044298">
    <property type="entry name" value="MIG/MutY"/>
</dbReference>
<keyword evidence="10" id="KW-0408">Iron</keyword>
<dbReference type="Pfam" id="PF00730">
    <property type="entry name" value="HhH-GPD"/>
    <property type="match status" value="1"/>
</dbReference>
<dbReference type="Pfam" id="PF00633">
    <property type="entry name" value="HHH"/>
    <property type="match status" value="1"/>
</dbReference>
<dbReference type="SMART" id="SM00525">
    <property type="entry name" value="FES"/>
    <property type="match status" value="1"/>
</dbReference>
<gene>
    <name evidence="15" type="ORF">HSCHL_1348</name>
</gene>
<comment type="cofactor">
    <cofactor evidence="2">
        <name>[4Fe-4S] cluster</name>
        <dbReference type="ChEBI" id="CHEBI:49883"/>
    </cofactor>
</comment>
<dbReference type="InterPro" id="IPR003265">
    <property type="entry name" value="HhH-GPD_domain"/>
</dbReference>
<dbReference type="EC" id="3.2.2.31" evidence="4"/>
<dbReference type="RefSeq" id="WP_273000664.1">
    <property type="nucleotide sequence ID" value="NZ_PEBV01000045.1"/>
</dbReference>
<sequence>MNEELRFRVMKAGKELAGHRFSEKDLPWRKDRTPYRVFLAEMLLVRTRADSVARIFERIFFRYPSVDALANADEEELKSLLSPLGLIKRVPLLIRAARFIRENYDGQIPRKVDDLLAVPGIGPYTAAAVAALAYGEPAVPADVNVLRFVSRLTGIEMKHPTKGAPELTELLPLLSESVVGLSAENLLDFTRLICRPRNPRCLTCPIKDLCDYFRTKASPEENGRWKKDSP</sequence>
<accession>A0A2T5G5A9</accession>
<evidence type="ECO:0000256" key="8">
    <source>
        <dbReference type="ARBA" id="ARBA00022763"/>
    </source>
</evidence>
<evidence type="ECO:0000259" key="14">
    <source>
        <dbReference type="SMART" id="SM00478"/>
    </source>
</evidence>
<protein>
    <recommendedName>
        <fullName evidence="5">Adenine DNA glycosylase</fullName>
        <ecNumber evidence="4">3.2.2.31</ecNumber>
    </recommendedName>
</protein>
<keyword evidence="11" id="KW-0411">Iron-sulfur</keyword>
<dbReference type="SUPFAM" id="SSF48150">
    <property type="entry name" value="DNA-glycosylase"/>
    <property type="match status" value="1"/>
</dbReference>
<dbReference type="Gene3D" id="1.10.340.30">
    <property type="entry name" value="Hypothetical protein, domain 2"/>
    <property type="match status" value="1"/>
</dbReference>
<evidence type="ECO:0000256" key="13">
    <source>
        <dbReference type="ARBA" id="ARBA00023295"/>
    </source>
</evidence>
<dbReference type="InterPro" id="IPR004035">
    <property type="entry name" value="Endouclease-III_FeS-bd_BS"/>
</dbReference>
<dbReference type="CDD" id="cd00056">
    <property type="entry name" value="ENDO3c"/>
    <property type="match status" value="1"/>
</dbReference>
<keyword evidence="6" id="KW-0004">4Fe-4S</keyword>
<dbReference type="GO" id="GO:0006298">
    <property type="term" value="P:mismatch repair"/>
    <property type="evidence" value="ECO:0007669"/>
    <property type="project" value="TreeGrafter"/>
</dbReference>
<dbReference type="Proteomes" id="UP000244180">
    <property type="component" value="Unassembled WGS sequence"/>
</dbReference>
<evidence type="ECO:0000256" key="3">
    <source>
        <dbReference type="ARBA" id="ARBA00008343"/>
    </source>
</evidence>
<keyword evidence="12" id="KW-0234">DNA repair</keyword>
<organism evidence="15 16">
    <name type="scientific">Hydrogenibacillus schlegelii</name>
    <name type="common">Bacillus schlegelii</name>
    <dbReference type="NCBI Taxonomy" id="1484"/>
    <lineage>
        <taxon>Bacteria</taxon>
        <taxon>Bacillati</taxon>
        <taxon>Bacillota</taxon>
        <taxon>Bacilli</taxon>
        <taxon>Bacillales</taxon>
        <taxon>Bacillales Family X. Incertae Sedis</taxon>
        <taxon>Hydrogenibacillus</taxon>
    </lineage>
</organism>